<evidence type="ECO:0000256" key="5">
    <source>
        <dbReference type="ARBA" id="ARBA00023163"/>
    </source>
</evidence>
<keyword evidence="10" id="KW-1185">Reference proteome</keyword>
<evidence type="ECO:0000259" key="7">
    <source>
        <dbReference type="PROSITE" id="PS50045"/>
    </source>
</evidence>
<feature type="domain" description="Response regulatory" evidence="8">
    <location>
        <begin position="5"/>
        <end position="119"/>
    </location>
</feature>
<dbReference type="InterPro" id="IPR001789">
    <property type="entry name" value="Sig_transdc_resp-reg_receiver"/>
</dbReference>
<dbReference type="SMART" id="SM00448">
    <property type="entry name" value="REC"/>
    <property type="match status" value="1"/>
</dbReference>
<dbReference type="InterPro" id="IPR025944">
    <property type="entry name" value="Sigma_54_int_dom_CS"/>
</dbReference>
<dbReference type="PROSITE" id="PS00676">
    <property type="entry name" value="SIGMA54_INTERACT_2"/>
    <property type="match status" value="1"/>
</dbReference>
<dbReference type="Gene3D" id="1.10.10.60">
    <property type="entry name" value="Homeodomain-like"/>
    <property type="match status" value="1"/>
</dbReference>
<dbReference type="PROSITE" id="PS50045">
    <property type="entry name" value="SIGMA54_INTERACT_4"/>
    <property type="match status" value="1"/>
</dbReference>
<dbReference type="SUPFAM" id="SSF52540">
    <property type="entry name" value="P-loop containing nucleoside triphosphate hydrolases"/>
    <property type="match status" value="1"/>
</dbReference>
<comment type="caution">
    <text evidence="9">The sequence shown here is derived from an EMBL/GenBank/DDBJ whole genome shotgun (WGS) entry which is preliminary data.</text>
</comment>
<dbReference type="SUPFAM" id="SSF46689">
    <property type="entry name" value="Homeodomain-like"/>
    <property type="match status" value="1"/>
</dbReference>
<dbReference type="CDD" id="cd00156">
    <property type="entry name" value="REC"/>
    <property type="match status" value="1"/>
</dbReference>
<dbReference type="InterPro" id="IPR002197">
    <property type="entry name" value="HTH_Fis"/>
</dbReference>
<dbReference type="InterPro" id="IPR025662">
    <property type="entry name" value="Sigma_54_int_dom_ATP-bd_1"/>
</dbReference>
<dbReference type="InterPro" id="IPR027417">
    <property type="entry name" value="P-loop_NTPase"/>
</dbReference>
<keyword evidence="2" id="KW-0067">ATP-binding</keyword>
<dbReference type="PANTHER" id="PTHR32071">
    <property type="entry name" value="TRANSCRIPTIONAL REGULATORY PROTEIN"/>
    <property type="match status" value="1"/>
</dbReference>
<dbReference type="Pfam" id="PF02954">
    <property type="entry name" value="HTH_8"/>
    <property type="match status" value="1"/>
</dbReference>
<keyword evidence="5" id="KW-0804">Transcription</keyword>
<protein>
    <submittedName>
        <fullName evidence="9">Sigma-54-dependent Fis family transcriptional regulator</fullName>
    </submittedName>
</protein>
<keyword evidence="6" id="KW-0597">Phosphoprotein</keyword>
<dbReference type="Pfam" id="PF00072">
    <property type="entry name" value="Response_reg"/>
    <property type="match status" value="1"/>
</dbReference>
<dbReference type="PROSITE" id="PS50110">
    <property type="entry name" value="RESPONSE_REGULATORY"/>
    <property type="match status" value="1"/>
</dbReference>
<keyword evidence="1" id="KW-0547">Nucleotide-binding</keyword>
<dbReference type="InterPro" id="IPR025943">
    <property type="entry name" value="Sigma_54_int_dom_ATP-bd_2"/>
</dbReference>
<dbReference type="InterPro" id="IPR011006">
    <property type="entry name" value="CheY-like_superfamily"/>
</dbReference>
<gene>
    <name evidence="9" type="ORF">J3998_06670</name>
</gene>
<dbReference type="PANTHER" id="PTHR32071:SF117">
    <property type="entry name" value="PTS-DEPENDENT DIHYDROXYACETONE KINASE OPERON REGULATORY PROTEIN-RELATED"/>
    <property type="match status" value="1"/>
</dbReference>
<dbReference type="Gene3D" id="3.40.50.2300">
    <property type="match status" value="1"/>
</dbReference>
<dbReference type="InterPro" id="IPR003593">
    <property type="entry name" value="AAA+_ATPase"/>
</dbReference>
<keyword evidence="3" id="KW-0805">Transcription regulation</keyword>
<keyword evidence="4" id="KW-0238">DNA-binding</keyword>
<name>A0ABS3Q4J7_9GAMM</name>
<dbReference type="PRINTS" id="PR01590">
    <property type="entry name" value="HTHFIS"/>
</dbReference>
<sequence>MTQFSLLVIEDDADMAQLLCELASSQGFQASYCLSIQEGFHAIKQSPPDVLFTDLRLPDGSGLQMVESVKAINQDTEVVMVTGYASLQDAIEGFKFGLFDLVTKPFETQLVKNLLTRLQELISQRLRMQQMQTRIEQLESKTQIPVARSAAMQQVLQQVEQVAPLDVSVLIYGETGVGKGVMARSIHTLGTNPTGPYFELNCAAVPENLVESELFGYEKGAFTGAATRKIGLLELANGGTLLLDEINSTRLDVQAKLLHFLQNQTLVRVGGNKTIKVNVRLLFATNQPLKSLVEQGLFREDLYYRINVFPIQLPPLRERLEDISALAEYFVSNYARRFNKRIYSISPKVIEALKNYLWPGNIRELENIIQRAVVLAGGDTIEISHLPSELHGSKIPGLQTSQAKLPEDATLAEVEMLWIKHALDACRGNKSLAAKKLGIDPSTLYRKLQKDA</sequence>
<evidence type="ECO:0000256" key="3">
    <source>
        <dbReference type="ARBA" id="ARBA00023015"/>
    </source>
</evidence>
<evidence type="ECO:0000256" key="2">
    <source>
        <dbReference type="ARBA" id="ARBA00022840"/>
    </source>
</evidence>
<reference evidence="9 10" key="1">
    <citation type="submission" date="2021-03" db="EMBL/GenBank/DDBJ databases">
        <title>Thiomicrorhabdus sp.nov.,novel sulfur-oxidizing bacteria isolated from coastal sediment.</title>
        <authorList>
            <person name="Liu X."/>
        </authorList>
    </citation>
    <scope>NUCLEOTIDE SEQUENCE [LARGE SCALE GENOMIC DNA]</scope>
    <source>
        <strain evidence="9 10">6S2-11</strain>
    </source>
</reference>
<dbReference type="Pfam" id="PF00158">
    <property type="entry name" value="Sigma54_activat"/>
    <property type="match status" value="1"/>
</dbReference>
<dbReference type="RefSeq" id="WP_208148958.1">
    <property type="nucleotide sequence ID" value="NZ_JAGETV010000008.1"/>
</dbReference>
<dbReference type="Pfam" id="PF25601">
    <property type="entry name" value="AAA_lid_14"/>
    <property type="match status" value="1"/>
</dbReference>
<dbReference type="CDD" id="cd00009">
    <property type="entry name" value="AAA"/>
    <property type="match status" value="1"/>
</dbReference>
<proteinExistence type="predicted"/>
<dbReference type="SUPFAM" id="SSF52172">
    <property type="entry name" value="CheY-like"/>
    <property type="match status" value="1"/>
</dbReference>
<dbReference type="Gene3D" id="3.40.50.300">
    <property type="entry name" value="P-loop containing nucleotide triphosphate hydrolases"/>
    <property type="match status" value="1"/>
</dbReference>
<dbReference type="PROSITE" id="PS00675">
    <property type="entry name" value="SIGMA54_INTERACT_1"/>
    <property type="match status" value="1"/>
</dbReference>
<evidence type="ECO:0000256" key="6">
    <source>
        <dbReference type="PROSITE-ProRule" id="PRU00169"/>
    </source>
</evidence>
<evidence type="ECO:0000256" key="4">
    <source>
        <dbReference type="ARBA" id="ARBA00023125"/>
    </source>
</evidence>
<dbReference type="PROSITE" id="PS00688">
    <property type="entry name" value="SIGMA54_INTERACT_3"/>
    <property type="match status" value="1"/>
</dbReference>
<organism evidence="9 10">
    <name type="scientific">Thiomicrorhabdus marina</name>
    <dbReference type="NCBI Taxonomy" id="2818442"/>
    <lineage>
        <taxon>Bacteria</taxon>
        <taxon>Pseudomonadati</taxon>
        <taxon>Pseudomonadota</taxon>
        <taxon>Gammaproteobacteria</taxon>
        <taxon>Thiotrichales</taxon>
        <taxon>Piscirickettsiaceae</taxon>
        <taxon>Thiomicrorhabdus</taxon>
    </lineage>
</organism>
<evidence type="ECO:0000313" key="9">
    <source>
        <dbReference type="EMBL" id="MBO1927257.1"/>
    </source>
</evidence>
<dbReference type="InterPro" id="IPR002078">
    <property type="entry name" value="Sigma_54_int"/>
</dbReference>
<dbReference type="InterPro" id="IPR009057">
    <property type="entry name" value="Homeodomain-like_sf"/>
</dbReference>
<dbReference type="EMBL" id="JAGETV010000008">
    <property type="protein sequence ID" value="MBO1927257.1"/>
    <property type="molecule type" value="Genomic_DNA"/>
</dbReference>
<dbReference type="InterPro" id="IPR058031">
    <property type="entry name" value="AAA_lid_NorR"/>
</dbReference>
<dbReference type="Proteomes" id="UP000664835">
    <property type="component" value="Unassembled WGS sequence"/>
</dbReference>
<evidence type="ECO:0000256" key="1">
    <source>
        <dbReference type="ARBA" id="ARBA00022741"/>
    </source>
</evidence>
<dbReference type="SMART" id="SM00382">
    <property type="entry name" value="AAA"/>
    <property type="match status" value="1"/>
</dbReference>
<evidence type="ECO:0000259" key="8">
    <source>
        <dbReference type="PROSITE" id="PS50110"/>
    </source>
</evidence>
<feature type="modified residue" description="4-aspartylphosphate" evidence="6">
    <location>
        <position position="54"/>
    </location>
</feature>
<evidence type="ECO:0000313" key="10">
    <source>
        <dbReference type="Proteomes" id="UP000664835"/>
    </source>
</evidence>
<dbReference type="Gene3D" id="1.10.8.60">
    <property type="match status" value="1"/>
</dbReference>
<feature type="domain" description="Sigma-54 factor interaction" evidence="7">
    <location>
        <begin position="145"/>
        <end position="374"/>
    </location>
</feature>
<accession>A0ABS3Q4J7</accession>